<dbReference type="AlphaFoldDB" id="A0A427XID8"/>
<feature type="compositionally biased region" description="Polar residues" evidence="1">
    <location>
        <begin position="247"/>
        <end position="256"/>
    </location>
</feature>
<dbReference type="OrthoDB" id="10678206at2759"/>
<feature type="compositionally biased region" description="Polar residues" evidence="1">
    <location>
        <begin position="290"/>
        <end position="301"/>
    </location>
</feature>
<feature type="transmembrane region" description="Helical" evidence="2">
    <location>
        <begin position="176"/>
        <end position="199"/>
    </location>
</feature>
<dbReference type="GeneID" id="39586812"/>
<feature type="compositionally biased region" description="Acidic residues" evidence="1">
    <location>
        <begin position="266"/>
        <end position="277"/>
    </location>
</feature>
<protein>
    <submittedName>
        <fullName evidence="3">Uncharacterized protein</fullName>
    </submittedName>
</protein>
<feature type="compositionally biased region" description="Polar residues" evidence="1">
    <location>
        <begin position="218"/>
        <end position="234"/>
    </location>
</feature>
<proteinExistence type="predicted"/>
<evidence type="ECO:0000313" key="3">
    <source>
        <dbReference type="EMBL" id="RSH78543.1"/>
    </source>
</evidence>
<dbReference type="STRING" id="105984.A0A427XID8"/>
<feature type="transmembrane region" description="Helical" evidence="2">
    <location>
        <begin position="140"/>
        <end position="164"/>
    </location>
</feature>
<dbReference type="Proteomes" id="UP000279236">
    <property type="component" value="Unassembled WGS sequence"/>
</dbReference>
<keyword evidence="2" id="KW-1133">Transmembrane helix</keyword>
<keyword evidence="2" id="KW-0812">Transmembrane</keyword>
<evidence type="ECO:0000313" key="4">
    <source>
        <dbReference type="Proteomes" id="UP000279236"/>
    </source>
</evidence>
<organism evidence="3 4">
    <name type="scientific">Apiotrichum porosum</name>
    <dbReference type="NCBI Taxonomy" id="105984"/>
    <lineage>
        <taxon>Eukaryota</taxon>
        <taxon>Fungi</taxon>
        <taxon>Dikarya</taxon>
        <taxon>Basidiomycota</taxon>
        <taxon>Agaricomycotina</taxon>
        <taxon>Tremellomycetes</taxon>
        <taxon>Trichosporonales</taxon>
        <taxon>Trichosporonaceae</taxon>
        <taxon>Apiotrichum</taxon>
    </lineage>
</organism>
<evidence type="ECO:0000256" key="2">
    <source>
        <dbReference type="SAM" id="Phobius"/>
    </source>
</evidence>
<comment type="caution">
    <text evidence="3">The sequence shown here is derived from an EMBL/GenBank/DDBJ whole genome shotgun (WGS) entry which is preliminary data.</text>
</comment>
<feature type="compositionally biased region" description="Basic residues" evidence="1">
    <location>
        <begin position="312"/>
        <end position="340"/>
    </location>
</feature>
<gene>
    <name evidence="3" type="ORF">EHS24_002269</name>
</gene>
<name>A0A427XID8_9TREE</name>
<reference evidence="3 4" key="1">
    <citation type="submission" date="2018-11" db="EMBL/GenBank/DDBJ databases">
        <title>Genome sequence of Apiotrichum porosum DSM 27194.</title>
        <authorList>
            <person name="Aliyu H."/>
            <person name="Gorte O."/>
            <person name="Ochsenreither K."/>
        </authorList>
    </citation>
    <scope>NUCLEOTIDE SEQUENCE [LARGE SCALE GENOMIC DNA]</scope>
    <source>
        <strain evidence="3 4">DSM 27194</strain>
    </source>
</reference>
<feature type="region of interest" description="Disordered" evidence="1">
    <location>
        <begin position="214"/>
        <end position="340"/>
    </location>
</feature>
<evidence type="ECO:0000256" key="1">
    <source>
        <dbReference type="SAM" id="MobiDB-lite"/>
    </source>
</evidence>
<keyword evidence="2" id="KW-0472">Membrane</keyword>
<dbReference type="RefSeq" id="XP_028473690.1">
    <property type="nucleotide sequence ID" value="XM_028618012.1"/>
</dbReference>
<dbReference type="EMBL" id="RSCE01000012">
    <property type="protein sequence ID" value="RSH78543.1"/>
    <property type="molecule type" value="Genomic_DNA"/>
</dbReference>
<sequence length="340" mass="37580">MLASNDPRLYGRIIHANVAPDAILQTPAHSTQGTENIHNLLALHAALSDNTLGDLVWDEATKTAHVWVKTTYALPLDKAPWPISAAGLLRFNVEWDDIQVHLAPDRRVPAPSDATEAHAKYHVTKVATPQRPPRHRILQFAYHVVMYFVRLIVPYLLPAFITLLKFFERHPLSDGIVSVTFAAVYEMAQWFFAGVLHFLGIHLGRQHKPTTDVCEDSLGTTTDVNTPSEKSSPASARKTSDLPASAPRSTQSSQAPYTLAPVVDASAEDEQDDDTADDSLRLAPEMGTDQGRSSANTSRSPSPGAAEGAEQHHKHGDHKKHKKHKRNKQTPHHHAHHQHK</sequence>
<accession>A0A427XID8</accession>
<keyword evidence="4" id="KW-1185">Reference proteome</keyword>